<evidence type="ECO:0000313" key="4">
    <source>
        <dbReference type="EMBL" id="ODV86135.1"/>
    </source>
</evidence>
<protein>
    <recommendedName>
        <fullName evidence="3">NAD-dependent epimerase/dehydratase domain-containing protein</fullName>
    </recommendedName>
</protein>
<accession>A0A1E4T302</accession>
<dbReference type="AlphaFoldDB" id="A0A1E4T302"/>
<dbReference type="Proteomes" id="UP000094801">
    <property type="component" value="Unassembled WGS sequence"/>
</dbReference>
<reference evidence="5" key="1">
    <citation type="submission" date="2016-04" db="EMBL/GenBank/DDBJ databases">
        <title>Comparative genomics of biotechnologically important yeasts.</title>
        <authorList>
            <consortium name="DOE Joint Genome Institute"/>
            <person name="Riley R."/>
            <person name="Haridas S."/>
            <person name="Wolfe K.H."/>
            <person name="Lopes M.R."/>
            <person name="Hittinger C.T."/>
            <person name="Goker M."/>
            <person name="Salamov A."/>
            <person name="Wisecaver J."/>
            <person name="Long T.M."/>
            <person name="Aerts A.L."/>
            <person name="Barry K."/>
            <person name="Choi C."/>
            <person name="Clum A."/>
            <person name="Coughlan A.Y."/>
            <person name="Deshpande S."/>
            <person name="Douglass A.P."/>
            <person name="Hanson S.J."/>
            <person name="Klenk H.-P."/>
            <person name="Labutti K."/>
            <person name="Lapidus A."/>
            <person name="Lindquist E."/>
            <person name="Lipzen A."/>
            <person name="Meier-Kolthoff J.P."/>
            <person name="Ohm R.A."/>
            <person name="Otillar R.P."/>
            <person name="Pangilinan J."/>
            <person name="Peng Y."/>
            <person name="Rokas A."/>
            <person name="Rosa C.A."/>
            <person name="Scheuner C."/>
            <person name="Sibirny A.A."/>
            <person name="Slot J.C."/>
            <person name="Stielow J.B."/>
            <person name="Sun H."/>
            <person name="Kurtzman C.P."/>
            <person name="Blackwell M."/>
            <person name="Grigoriev I.V."/>
            <person name="Jeffries T.W."/>
        </authorList>
    </citation>
    <scope>NUCLEOTIDE SEQUENCE [LARGE SCALE GENOMIC DNA]</scope>
    <source>
        <strain evidence="5">NRRL YB-2248</strain>
    </source>
</reference>
<proteinExistence type="inferred from homology"/>
<name>A0A1E4T302_9ASCO</name>
<comment type="similarity">
    <text evidence="2">Belongs to the NAD(P)-dependent epimerase/dehydratase family. Dihydroflavonol-4-reductase subfamily.</text>
</comment>
<feature type="domain" description="NAD-dependent epimerase/dehydratase" evidence="3">
    <location>
        <begin position="8"/>
        <end position="257"/>
    </location>
</feature>
<dbReference type="InterPro" id="IPR036291">
    <property type="entry name" value="NAD(P)-bd_dom_sf"/>
</dbReference>
<dbReference type="SUPFAM" id="SSF51735">
    <property type="entry name" value="NAD(P)-binding Rossmann-fold domains"/>
    <property type="match status" value="1"/>
</dbReference>
<dbReference type="Gene3D" id="3.40.50.720">
    <property type="entry name" value="NAD(P)-binding Rossmann-like Domain"/>
    <property type="match status" value="1"/>
</dbReference>
<evidence type="ECO:0000256" key="1">
    <source>
        <dbReference type="ARBA" id="ARBA00023002"/>
    </source>
</evidence>
<keyword evidence="1" id="KW-0560">Oxidoreductase</keyword>
<dbReference type="EMBL" id="KV453850">
    <property type="protein sequence ID" value="ODV86135.1"/>
    <property type="molecule type" value="Genomic_DNA"/>
</dbReference>
<dbReference type="OrthoDB" id="2735536at2759"/>
<dbReference type="PANTHER" id="PTHR10366">
    <property type="entry name" value="NAD DEPENDENT EPIMERASE/DEHYDRATASE"/>
    <property type="match status" value="1"/>
</dbReference>
<dbReference type="InterPro" id="IPR050425">
    <property type="entry name" value="NAD(P)_dehydrat-like"/>
</dbReference>
<dbReference type="Pfam" id="PF01370">
    <property type="entry name" value="Epimerase"/>
    <property type="match status" value="1"/>
</dbReference>
<dbReference type="GO" id="GO:0016616">
    <property type="term" value="F:oxidoreductase activity, acting on the CH-OH group of donors, NAD or NADP as acceptor"/>
    <property type="evidence" value="ECO:0007669"/>
    <property type="project" value="TreeGrafter"/>
</dbReference>
<keyword evidence="5" id="KW-1185">Reference proteome</keyword>
<gene>
    <name evidence="4" type="ORF">CANARDRAFT_6630</name>
</gene>
<evidence type="ECO:0000259" key="3">
    <source>
        <dbReference type="Pfam" id="PF01370"/>
    </source>
</evidence>
<sequence>MSSSNKTILITGANGYIAKHIVKQALDAGYNVVGTVRSTEKGEDLANLVKTDKFSYEVVTSLDQKGAYDKPLKSHPEVSILIHAASPLDFTVKDPLNEMIIPAIEGVKILFDSIMENAPQIERVVLTSSIVAIGILQGSSVVGGPYSEEDWNPITIEQGAKDNFSAYFASKTFEEKAAWKYIEDEKPNFSLSTVAPGLVVGPQAFEEEGNAGIQASTSGFISALLKLTLSDEIPSGFGDFVDVRDVARIHILAFELDSAKGERLLACSSAYNYARAIEVIKKTLPEYESKLPTGSAEALKPRENFFNTEKTRRLLGFKFIDIDTSIADQMKQLHGSKNK</sequence>
<organism evidence="4 5">
    <name type="scientific">[Candida] arabinofermentans NRRL YB-2248</name>
    <dbReference type="NCBI Taxonomy" id="983967"/>
    <lineage>
        <taxon>Eukaryota</taxon>
        <taxon>Fungi</taxon>
        <taxon>Dikarya</taxon>
        <taxon>Ascomycota</taxon>
        <taxon>Saccharomycotina</taxon>
        <taxon>Pichiomycetes</taxon>
        <taxon>Pichiales</taxon>
        <taxon>Pichiaceae</taxon>
        <taxon>Ogataea</taxon>
        <taxon>Ogataea/Candida clade</taxon>
    </lineage>
</organism>
<evidence type="ECO:0000313" key="5">
    <source>
        <dbReference type="Proteomes" id="UP000094801"/>
    </source>
</evidence>
<evidence type="ECO:0000256" key="2">
    <source>
        <dbReference type="ARBA" id="ARBA00023445"/>
    </source>
</evidence>
<dbReference type="STRING" id="983967.A0A1E4T302"/>
<dbReference type="InterPro" id="IPR001509">
    <property type="entry name" value="Epimerase_deHydtase"/>
</dbReference>
<dbReference type="FunFam" id="3.40.50.720:FF:000191">
    <property type="entry name" value="Methylglyoxal reductase (NADPH-dependent)"/>
    <property type="match status" value="1"/>
</dbReference>
<dbReference type="PANTHER" id="PTHR10366:SF564">
    <property type="entry name" value="STEROL-4-ALPHA-CARBOXYLATE 3-DEHYDROGENASE, DECARBOXYLATING"/>
    <property type="match status" value="1"/>
</dbReference>